<dbReference type="EMBL" id="OX596108">
    <property type="protein sequence ID" value="CAN0239648.1"/>
    <property type="molecule type" value="Genomic_DNA"/>
</dbReference>
<reference evidence="1" key="2">
    <citation type="submission" date="2025-03" db="EMBL/GenBank/DDBJ databases">
        <authorList>
            <consortium name="ELIXIR-Norway"/>
            <consortium name="Elixir Norway"/>
        </authorList>
    </citation>
    <scope>NUCLEOTIDE SEQUENCE</scope>
</reference>
<dbReference type="Proteomes" id="UP001162501">
    <property type="component" value="Chromosome 24"/>
</dbReference>
<reference evidence="1" key="1">
    <citation type="submission" date="2023-05" db="EMBL/GenBank/DDBJ databases">
        <authorList>
            <consortium name="ELIXIR-Norway"/>
        </authorList>
    </citation>
    <scope>NUCLEOTIDE SEQUENCE</scope>
</reference>
<gene>
    <name evidence="1" type="ORF">MRATA1EN22A_LOCUS14165</name>
</gene>
<accession>A0AC59Z561</accession>
<protein>
    <submittedName>
        <fullName evidence="1">Uncharacterized protein</fullName>
    </submittedName>
</protein>
<proteinExistence type="predicted"/>
<evidence type="ECO:0000313" key="1">
    <source>
        <dbReference type="EMBL" id="CAN0239648.1"/>
    </source>
</evidence>
<organism evidence="1 2">
    <name type="scientific">Rangifer tarandus platyrhynchus</name>
    <name type="common">Svalbard reindeer</name>
    <dbReference type="NCBI Taxonomy" id="3082113"/>
    <lineage>
        <taxon>Eukaryota</taxon>
        <taxon>Metazoa</taxon>
        <taxon>Chordata</taxon>
        <taxon>Craniata</taxon>
        <taxon>Vertebrata</taxon>
        <taxon>Euteleostomi</taxon>
        <taxon>Mammalia</taxon>
        <taxon>Eutheria</taxon>
        <taxon>Laurasiatheria</taxon>
        <taxon>Artiodactyla</taxon>
        <taxon>Ruminantia</taxon>
        <taxon>Pecora</taxon>
        <taxon>Cervidae</taxon>
        <taxon>Odocoileinae</taxon>
        <taxon>Rangifer</taxon>
    </lineage>
</organism>
<name>A0AC59Z561_RANTA</name>
<sequence>MSKLRLAEGLVGVSGVSIPIGNSEESKESSGSTWPKDLIALKPGEASWDVVLKKIKELSDSDCRDAFTVADLGVLASRHQVFRQALPRVSPFYAVMCNSSPWMLRVLAPPGTNFDCASQGELEQVLDLGVAPPCILCANPCKPVSHICFAALHGVKLLVFDSEEELIKVAQHHPGARLVLRLWTQDSDSIFPLSSKFGARLEVCEHLLKSARDLGLAVVGTSFHVGSRCQTPHNFMKAIADCRRVFEMGSRIGHDMSLLDIGGGFPGEEASDPEFEEVAVVINAALAQDFPEGSGVEVIAEPGRFYAASVCMTAVNIIAKKAVLEPGGPQKLLYYLNDGHYGTFRIFPREPEPRMPIVVKELGPKPPLFPCTLFGPTCDALDKLFLKEVQLPELDVGDWLVFPFMGAYTSVMSSTFSGFSPASICYAMGPELRCEPAGAPPFLRRPGRRAPRGGTKSDPAPLSSLDFECPAAVAGSGEAEAREAAGLSPHPSSGRASPPARRGRESYCGSLPLSCRSQGPCWIPADSQPREAGESSPQGCQGISAACHF</sequence>
<evidence type="ECO:0000313" key="2">
    <source>
        <dbReference type="Proteomes" id="UP001162501"/>
    </source>
</evidence>